<dbReference type="RefSeq" id="WP_163660154.1">
    <property type="nucleotide sequence ID" value="NZ_QXHD01000004.1"/>
</dbReference>
<reference evidence="1 2" key="1">
    <citation type="journal article" date="2020" name="Microb. Ecol.">
        <title>Ecogenomics of the Marine Benthic Filamentous Cyanobacterium Adonisia.</title>
        <authorList>
            <person name="Walter J.M."/>
            <person name="Coutinho F.H."/>
            <person name="Leomil L."/>
            <person name="Hargreaves P.I."/>
            <person name="Campeao M.E."/>
            <person name="Vieira V.V."/>
            <person name="Silva B.S."/>
            <person name="Fistarol G.O."/>
            <person name="Salomon P.S."/>
            <person name="Sawabe T."/>
            <person name="Mino S."/>
            <person name="Hosokawa M."/>
            <person name="Miyashita H."/>
            <person name="Maruyama F."/>
            <person name="van Verk M.C."/>
            <person name="Dutilh B.E."/>
            <person name="Thompson C.C."/>
            <person name="Thompson F.L."/>
        </authorList>
    </citation>
    <scope>NUCLEOTIDE SEQUENCE [LARGE SCALE GENOMIC DNA]</scope>
    <source>
        <strain evidence="1 2">CCMR0081</strain>
    </source>
</reference>
<proteinExistence type="predicted"/>
<dbReference type="EMBL" id="QXHD01000004">
    <property type="protein sequence ID" value="NEZ56906.1"/>
    <property type="molecule type" value="Genomic_DNA"/>
</dbReference>
<comment type="caution">
    <text evidence="1">The sequence shown here is derived from an EMBL/GenBank/DDBJ whole genome shotgun (WGS) entry which is preliminary data.</text>
</comment>
<accession>A0A6M0RL26</accession>
<evidence type="ECO:0000313" key="1">
    <source>
        <dbReference type="EMBL" id="NEZ56906.1"/>
    </source>
</evidence>
<gene>
    <name evidence="1" type="ORF">DXZ20_14705</name>
</gene>
<name>A0A6M0RL26_9CYAN</name>
<organism evidence="1 2">
    <name type="scientific">Adonisia turfae CCMR0081</name>
    <dbReference type="NCBI Taxonomy" id="2292702"/>
    <lineage>
        <taxon>Bacteria</taxon>
        <taxon>Bacillati</taxon>
        <taxon>Cyanobacteriota</taxon>
        <taxon>Adonisia</taxon>
        <taxon>Adonisia turfae</taxon>
    </lineage>
</organism>
<dbReference type="Proteomes" id="UP000481033">
    <property type="component" value="Unassembled WGS sequence"/>
</dbReference>
<dbReference type="AlphaFoldDB" id="A0A6M0RL26"/>
<sequence length="99" mass="11221">MNPLSQAELLQIARSITGFRRYTDIDLSEGNPPLEFSWLNPDDIVMGGVGFAFYYNTIEQARELRNTLQQGYYTNCLATSNGVPVTFVCLSDEIESRYL</sequence>
<evidence type="ECO:0000313" key="2">
    <source>
        <dbReference type="Proteomes" id="UP000481033"/>
    </source>
</evidence>
<protein>
    <submittedName>
        <fullName evidence="1">Uncharacterized protein</fullName>
    </submittedName>
</protein>
<keyword evidence="2" id="KW-1185">Reference proteome</keyword>